<dbReference type="CDD" id="cd16914">
    <property type="entry name" value="EcfT"/>
    <property type="match status" value="1"/>
</dbReference>
<dbReference type="EMBL" id="JAUSRF010000005">
    <property type="protein sequence ID" value="MDP9837275.1"/>
    <property type="molecule type" value="Genomic_DNA"/>
</dbReference>
<dbReference type="RefSeq" id="WP_306833826.1">
    <property type="nucleotide sequence ID" value="NZ_JAUSRF010000005.1"/>
</dbReference>
<dbReference type="Proteomes" id="UP001241472">
    <property type="component" value="Unassembled WGS sequence"/>
</dbReference>
<keyword evidence="3 6" id="KW-0812">Transmembrane</keyword>
<keyword evidence="4 6" id="KW-1133">Transmembrane helix</keyword>
<comment type="subcellular location">
    <subcellularLocation>
        <location evidence="1">Membrane</location>
        <topology evidence="1">Multi-pass membrane protein</topology>
    </subcellularLocation>
</comment>
<evidence type="ECO:0000313" key="8">
    <source>
        <dbReference type="Proteomes" id="UP001241472"/>
    </source>
</evidence>
<evidence type="ECO:0000256" key="4">
    <source>
        <dbReference type="ARBA" id="ARBA00022989"/>
    </source>
</evidence>
<name>A0ABT9PSU4_9HYPH</name>
<evidence type="ECO:0000256" key="1">
    <source>
        <dbReference type="ARBA" id="ARBA00004141"/>
    </source>
</evidence>
<keyword evidence="8" id="KW-1185">Reference proteome</keyword>
<accession>A0ABT9PSU4</accession>
<protein>
    <submittedName>
        <fullName evidence="7">Biotin transport system permease protein</fullName>
    </submittedName>
</protein>
<comment type="similarity">
    <text evidence="2">Belongs to the CbiQ family.</text>
</comment>
<reference evidence="7 8" key="1">
    <citation type="submission" date="2023-07" db="EMBL/GenBank/DDBJ databases">
        <title>Sorghum-associated microbial communities from plants grown in Nebraska, USA.</title>
        <authorList>
            <person name="Schachtman D."/>
        </authorList>
    </citation>
    <scope>NUCLEOTIDE SEQUENCE [LARGE SCALE GENOMIC DNA]</scope>
    <source>
        <strain evidence="7 8">DS1307</strain>
    </source>
</reference>
<organism evidence="7 8">
    <name type="scientific">Neorhizobium huautlense</name>
    <dbReference type="NCBI Taxonomy" id="67774"/>
    <lineage>
        <taxon>Bacteria</taxon>
        <taxon>Pseudomonadati</taxon>
        <taxon>Pseudomonadota</taxon>
        <taxon>Alphaproteobacteria</taxon>
        <taxon>Hyphomicrobiales</taxon>
        <taxon>Rhizobiaceae</taxon>
        <taxon>Rhizobium/Agrobacterium group</taxon>
        <taxon>Neorhizobium</taxon>
    </lineage>
</organism>
<dbReference type="InterPro" id="IPR003339">
    <property type="entry name" value="ABC/ECF_trnsptr_transmembrane"/>
</dbReference>
<gene>
    <name evidence="7" type="ORF">J2T09_002027</name>
</gene>
<sequence>MIHITDNSSGPLHRVPTTAKLLSLLILSVLLFATTSALFLLALAGCILAVALICSRAALAQWLMAWTLLFTIAVVVTWTWVSSGLEAAIVVLLRLSALSLFATIVTATTTIGQFIDTITALARPLERIGLANARDIGLAIGLVVRFIPEVQSRYAAIADAHRARGLKMRIATVVVPVIIGTILSADEIANAIDARSIRAQNAKRD</sequence>
<keyword evidence="5 6" id="KW-0472">Membrane</keyword>
<dbReference type="Pfam" id="PF02361">
    <property type="entry name" value="CbiQ"/>
    <property type="match status" value="1"/>
</dbReference>
<dbReference type="PANTHER" id="PTHR33514">
    <property type="entry name" value="PROTEIN ABCI12, CHLOROPLASTIC"/>
    <property type="match status" value="1"/>
</dbReference>
<evidence type="ECO:0000256" key="2">
    <source>
        <dbReference type="ARBA" id="ARBA00008564"/>
    </source>
</evidence>
<evidence type="ECO:0000256" key="5">
    <source>
        <dbReference type="ARBA" id="ARBA00023136"/>
    </source>
</evidence>
<comment type="caution">
    <text evidence="7">The sequence shown here is derived from an EMBL/GenBank/DDBJ whole genome shotgun (WGS) entry which is preliminary data.</text>
</comment>
<feature type="transmembrane region" description="Helical" evidence="6">
    <location>
        <begin position="62"/>
        <end position="81"/>
    </location>
</feature>
<evidence type="ECO:0000313" key="7">
    <source>
        <dbReference type="EMBL" id="MDP9837275.1"/>
    </source>
</evidence>
<feature type="transmembrane region" description="Helical" evidence="6">
    <location>
        <begin position="21"/>
        <end position="50"/>
    </location>
</feature>
<evidence type="ECO:0000256" key="3">
    <source>
        <dbReference type="ARBA" id="ARBA00022692"/>
    </source>
</evidence>
<proteinExistence type="inferred from homology"/>
<evidence type="ECO:0000256" key="6">
    <source>
        <dbReference type="SAM" id="Phobius"/>
    </source>
</evidence>
<dbReference type="PANTHER" id="PTHR33514:SF13">
    <property type="entry name" value="PROTEIN ABCI12, CHLOROPLASTIC"/>
    <property type="match status" value="1"/>
</dbReference>
<feature type="transmembrane region" description="Helical" evidence="6">
    <location>
        <begin position="87"/>
        <end position="107"/>
    </location>
</feature>